<name>A0ACC2UI59_9FUNG</name>
<dbReference type="Proteomes" id="UP001165960">
    <property type="component" value="Unassembled WGS sequence"/>
</dbReference>
<evidence type="ECO:0000313" key="1">
    <source>
        <dbReference type="EMBL" id="KAJ9086723.1"/>
    </source>
</evidence>
<sequence>MVNPENCLGMQEPNSGKHQTPTDLMVKNITTQKTEIAHQSVYPNTLPNHAITAPQYISLLLMEATQSALRNLSTMKMRPDVTDPVTSQVPSQDSLSQSTATTLMNFRVQCQAKKPGSLPSLPVPLQVPVTKR</sequence>
<keyword evidence="2" id="KW-1185">Reference proteome</keyword>
<accession>A0ACC2UI59</accession>
<proteinExistence type="predicted"/>
<reference evidence="1" key="1">
    <citation type="submission" date="2022-04" db="EMBL/GenBank/DDBJ databases">
        <title>Genome of the entomopathogenic fungus Entomophthora muscae.</title>
        <authorList>
            <person name="Elya C."/>
            <person name="Lovett B.R."/>
            <person name="Lee E."/>
            <person name="Macias A.M."/>
            <person name="Hajek A.E."/>
            <person name="De Bivort B.L."/>
            <person name="Kasson M.T."/>
            <person name="De Fine Licht H.H."/>
            <person name="Stajich J.E."/>
        </authorList>
    </citation>
    <scope>NUCLEOTIDE SEQUENCE</scope>
    <source>
        <strain evidence="1">Berkeley</strain>
    </source>
</reference>
<evidence type="ECO:0000313" key="2">
    <source>
        <dbReference type="Proteomes" id="UP001165960"/>
    </source>
</evidence>
<organism evidence="1 2">
    <name type="scientific">Entomophthora muscae</name>
    <dbReference type="NCBI Taxonomy" id="34485"/>
    <lineage>
        <taxon>Eukaryota</taxon>
        <taxon>Fungi</taxon>
        <taxon>Fungi incertae sedis</taxon>
        <taxon>Zoopagomycota</taxon>
        <taxon>Entomophthoromycotina</taxon>
        <taxon>Entomophthoromycetes</taxon>
        <taxon>Entomophthorales</taxon>
        <taxon>Entomophthoraceae</taxon>
        <taxon>Entomophthora</taxon>
    </lineage>
</organism>
<protein>
    <submittedName>
        <fullName evidence="1">Uncharacterized protein</fullName>
    </submittedName>
</protein>
<dbReference type="EMBL" id="QTSX02000712">
    <property type="protein sequence ID" value="KAJ9086723.1"/>
    <property type="molecule type" value="Genomic_DNA"/>
</dbReference>
<comment type="caution">
    <text evidence="1">The sequence shown here is derived from an EMBL/GenBank/DDBJ whole genome shotgun (WGS) entry which is preliminary data.</text>
</comment>
<gene>
    <name evidence="1" type="ORF">DSO57_1000981</name>
</gene>